<dbReference type="EMBL" id="BTGU01000034">
    <property type="protein sequence ID" value="GMN50572.1"/>
    <property type="molecule type" value="Genomic_DNA"/>
</dbReference>
<comment type="caution">
    <text evidence="1">The sequence shown here is derived from an EMBL/GenBank/DDBJ whole genome shotgun (WGS) entry which is preliminary data.</text>
</comment>
<dbReference type="AlphaFoldDB" id="A0AA88AGX5"/>
<name>A0AA88AGX5_FICCA</name>
<protein>
    <submittedName>
        <fullName evidence="1">Uncharacterized protein</fullName>
    </submittedName>
</protein>
<accession>A0AA88AGX5</accession>
<gene>
    <name evidence="1" type="ORF">TIFTF001_019741</name>
</gene>
<dbReference type="Proteomes" id="UP001187192">
    <property type="component" value="Unassembled WGS sequence"/>
</dbReference>
<sequence length="41" mass="5001">MGMKKKKKKKKEKKEEEKEEVLWAFDCCSLFYRDECVCVPK</sequence>
<proteinExistence type="predicted"/>
<organism evidence="1 2">
    <name type="scientific">Ficus carica</name>
    <name type="common">Common fig</name>
    <dbReference type="NCBI Taxonomy" id="3494"/>
    <lineage>
        <taxon>Eukaryota</taxon>
        <taxon>Viridiplantae</taxon>
        <taxon>Streptophyta</taxon>
        <taxon>Embryophyta</taxon>
        <taxon>Tracheophyta</taxon>
        <taxon>Spermatophyta</taxon>
        <taxon>Magnoliopsida</taxon>
        <taxon>eudicotyledons</taxon>
        <taxon>Gunneridae</taxon>
        <taxon>Pentapetalae</taxon>
        <taxon>rosids</taxon>
        <taxon>fabids</taxon>
        <taxon>Rosales</taxon>
        <taxon>Moraceae</taxon>
        <taxon>Ficeae</taxon>
        <taxon>Ficus</taxon>
    </lineage>
</organism>
<evidence type="ECO:0000313" key="2">
    <source>
        <dbReference type="Proteomes" id="UP001187192"/>
    </source>
</evidence>
<keyword evidence="2" id="KW-1185">Reference proteome</keyword>
<reference evidence="1" key="1">
    <citation type="submission" date="2023-07" db="EMBL/GenBank/DDBJ databases">
        <title>draft genome sequence of fig (Ficus carica).</title>
        <authorList>
            <person name="Takahashi T."/>
            <person name="Nishimura K."/>
        </authorList>
    </citation>
    <scope>NUCLEOTIDE SEQUENCE</scope>
</reference>
<evidence type="ECO:0000313" key="1">
    <source>
        <dbReference type="EMBL" id="GMN50572.1"/>
    </source>
</evidence>